<dbReference type="RefSeq" id="XP_029223178.1">
    <property type="nucleotide sequence ID" value="XM_029376694.1"/>
</dbReference>
<evidence type="ECO:0000259" key="1">
    <source>
        <dbReference type="Pfam" id="PF13859"/>
    </source>
</evidence>
<evidence type="ECO:0000313" key="3">
    <source>
        <dbReference type="Proteomes" id="UP000284403"/>
    </source>
</evidence>
<evidence type="ECO:0000313" key="2">
    <source>
        <dbReference type="EMBL" id="RNE95859.1"/>
    </source>
</evidence>
<dbReference type="GeneID" id="40323502"/>
<name>A0A3R7N3K2_9TRYP</name>
<proteinExistence type="predicted"/>
<reference evidence="2 3" key="1">
    <citation type="journal article" date="2018" name="BMC Genomics">
        <title>Genomic comparison of Trypanosoma conorhini and Trypanosoma rangeli to Trypanosoma cruzi strains of high and low virulence.</title>
        <authorList>
            <person name="Bradwell K.R."/>
            <person name="Koparde V.N."/>
            <person name="Matveyev A.V."/>
            <person name="Serrano M.G."/>
            <person name="Alves J.M."/>
            <person name="Parikh H."/>
            <person name="Huang B."/>
            <person name="Lee V."/>
            <person name="Espinosa-Alvarez O."/>
            <person name="Ortiz P.A."/>
            <person name="Costa-Martins A.G."/>
            <person name="Teixeira M.M."/>
            <person name="Buck G.A."/>
        </authorList>
    </citation>
    <scope>NUCLEOTIDE SEQUENCE [LARGE SCALE GENOMIC DNA]</scope>
    <source>
        <strain evidence="2 3">025E</strain>
    </source>
</reference>
<keyword evidence="3" id="KW-1185">Reference proteome</keyword>
<dbReference type="Pfam" id="PF13859">
    <property type="entry name" value="BNR_3"/>
    <property type="match status" value="1"/>
</dbReference>
<organism evidence="2 3">
    <name type="scientific">Trypanosoma conorhini</name>
    <dbReference type="NCBI Taxonomy" id="83891"/>
    <lineage>
        <taxon>Eukaryota</taxon>
        <taxon>Discoba</taxon>
        <taxon>Euglenozoa</taxon>
        <taxon>Kinetoplastea</taxon>
        <taxon>Metakinetoplastina</taxon>
        <taxon>Trypanosomatida</taxon>
        <taxon>Trypanosomatidae</taxon>
        <taxon>Trypanosoma</taxon>
    </lineage>
</organism>
<sequence>MNEGAAWDGTEWKTQLVAKRAEAEGYHVSPFDPKAVGKGNKIHLLLEKRRVTTQSSLQSDPGWGSALVVGEVQGSGGERGGQRVLWGAPRPLDSVLAGQMQQQSLEDLQPARMSRGVAVGAATIVFPLAGFITDETDTLACTVMYSEDNGENWKLPAAAVVPEDCDAATLVEWEGKLFMATSGSSQWRRRVFESDDGGKTWNEAAGPFARLLGDAYALPLLDSPDAL</sequence>
<accession>A0A3R7N3K2</accession>
<dbReference type="Gene3D" id="2.120.10.10">
    <property type="match status" value="1"/>
</dbReference>
<dbReference type="CDD" id="cd15482">
    <property type="entry name" value="Sialidase_non-viral"/>
    <property type="match status" value="1"/>
</dbReference>
<feature type="domain" description="Sialidase" evidence="1">
    <location>
        <begin position="7"/>
        <end position="214"/>
    </location>
</feature>
<dbReference type="AlphaFoldDB" id="A0A3R7N3K2"/>
<protein>
    <submittedName>
        <fullName evidence="2">Trans-sialidase</fullName>
    </submittedName>
</protein>
<dbReference type="SUPFAM" id="SSF50939">
    <property type="entry name" value="Sialidases"/>
    <property type="match status" value="1"/>
</dbReference>
<dbReference type="EMBL" id="MKKU01001358">
    <property type="protein sequence ID" value="RNE95859.1"/>
    <property type="molecule type" value="Genomic_DNA"/>
</dbReference>
<dbReference type="Proteomes" id="UP000284403">
    <property type="component" value="Unassembled WGS sequence"/>
</dbReference>
<feature type="non-terminal residue" evidence="2">
    <location>
        <position position="227"/>
    </location>
</feature>
<dbReference type="InterPro" id="IPR011040">
    <property type="entry name" value="Sialidase"/>
</dbReference>
<dbReference type="InterPro" id="IPR036278">
    <property type="entry name" value="Sialidase_sf"/>
</dbReference>
<dbReference type="OrthoDB" id="248414at2759"/>
<comment type="caution">
    <text evidence="2">The sequence shown here is derived from an EMBL/GenBank/DDBJ whole genome shotgun (WGS) entry which is preliminary data.</text>
</comment>
<gene>
    <name evidence="2" type="ORF">Tco025E_09891</name>
</gene>